<evidence type="ECO:0000313" key="2">
    <source>
        <dbReference type="Proteomes" id="UP000242715"/>
    </source>
</evidence>
<reference evidence="2" key="1">
    <citation type="journal article" date="2017" name="Front. Plant Sci.">
        <title>Climate Clever Clovers: New Paradigm to Reduce the Environmental Footprint of Ruminants by Breeding Low Methanogenic Forages Utilizing Haplotype Variation.</title>
        <authorList>
            <person name="Kaur P."/>
            <person name="Appels R."/>
            <person name="Bayer P.E."/>
            <person name="Keeble-Gagnere G."/>
            <person name="Wang J."/>
            <person name="Hirakawa H."/>
            <person name="Shirasawa K."/>
            <person name="Vercoe P."/>
            <person name="Stefanova K."/>
            <person name="Durmic Z."/>
            <person name="Nichols P."/>
            <person name="Revell C."/>
            <person name="Isobe S.N."/>
            <person name="Edwards D."/>
            <person name="Erskine W."/>
        </authorList>
    </citation>
    <scope>NUCLEOTIDE SEQUENCE [LARGE SCALE GENOMIC DNA]</scope>
    <source>
        <strain evidence="2">cv. Daliak</strain>
    </source>
</reference>
<dbReference type="AlphaFoldDB" id="A0A2Z6NFB3"/>
<evidence type="ECO:0000313" key="1">
    <source>
        <dbReference type="EMBL" id="GAU35020.1"/>
    </source>
</evidence>
<protein>
    <submittedName>
        <fullName evidence="1">Uncharacterized protein</fullName>
    </submittedName>
</protein>
<proteinExistence type="predicted"/>
<keyword evidence="2" id="KW-1185">Reference proteome</keyword>
<accession>A0A2Z6NFB3</accession>
<dbReference type="Proteomes" id="UP000242715">
    <property type="component" value="Unassembled WGS sequence"/>
</dbReference>
<sequence>MVEMLLLELQTLWSKLHHDYWKIGDGRDVVALHNAWTDVGWRVSEQNVNIPAELYDVIVKVCDIVDDEGNWKWSLLCHWLLESILRKMHAILPTSDDDNGSDVLVHMDQFSVAGMYNIVSKFNTIMMGDLAYALVRVARKYSYKSWV</sequence>
<dbReference type="EMBL" id="DF973573">
    <property type="protein sequence ID" value="GAU35020.1"/>
    <property type="molecule type" value="Genomic_DNA"/>
</dbReference>
<name>A0A2Z6NFB3_TRISU</name>
<organism evidence="1 2">
    <name type="scientific">Trifolium subterraneum</name>
    <name type="common">Subterranean clover</name>
    <dbReference type="NCBI Taxonomy" id="3900"/>
    <lineage>
        <taxon>Eukaryota</taxon>
        <taxon>Viridiplantae</taxon>
        <taxon>Streptophyta</taxon>
        <taxon>Embryophyta</taxon>
        <taxon>Tracheophyta</taxon>
        <taxon>Spermatophyta</taxon>
        <taxon>Magnoliopsida</taxon>
        <taxon>eudicotyledons</taxon>
        <taxon>Gunneridae</taxon>
        <taxon>Pentapetalae</taxon>
        <taxon>rosids</taxon>
        <taxon>fabids</taxon>
        <taxon>Fabales</taxon>
        <taxon>Fabaceae</taxon>
        <taxon>Papilionoideae</taxon>
        <taxon>50 kb inversion clade</taxon>
        <taxon>NPAAA clade</taxon>
        <taxon>Hologalegina</taxon>
        <taxon>IRL clade</taxon>
        <taxon>Trifolieae</taxon>
        <taxon>Trifolium</taxon>
    </lineage>
</organism>
<gene>
    <name evidence="1" type="ORF">TSUD_103430</name>
</gene>